<feature type="signal peptide" evidence="2">
    <location>
        <begin position="1"/>
        <end position="21"/>
    </location>
</feature>
<reference evidence="4" key="1">
    <citation type="journal article" date="2019" name="Int. J. Syst. Evol. Microbiol.">
        <title>The Global Catalogue of Microorganisms (GCM) 10K type strain sequencing project: providing services to taxonomists for standard genome sequencing and annotation.</title>
        <authorList>
            <consortium name="The Broad Institute Genomics Platform"/>
            <consortium name="The Broad Institute Genome Sequencing Center for Infectious Disease"/>
            <person name="Wu L."/>
            <person name="Ma J."/>
        </authorList>
    </citation>
    <scope>NUCLEOTIDE SEQUENCE [LARGE SCALE GENOMIC DNA]</scope>
    <source>
        <strain evidence="4">TISTR 2562</strain>
    </source>
</reference>
<proteinExistence type="predicted"/>
<dbReference type="NCBIfam" id="TIGR04161">
    <property type="entry name" value="VPEID-CTERM"/>
    <property type="match status" value="1"/>
</dbReference>
<keyword evidence="1" id="KW-1133">Transmembrane helix</keyword>
<feature type="transmembrane region" description="Helical" evidence="1">
    <location>
        <begin position="37"/>
        <end position="54"/>
    </location>
</feature>
<dbReference type="RefSeq" id="WP_386375769.1">
    <property type="nucleotide sequence ID" value="NZ_JBHUMP010000022.1"/>
</dbReference>
<keyword evidence="1" id="KW-0472">Membrane</keyword>
<protein>
    <submittedName>
        <fullName evidence="3">VPEID-CTERM sorting domain-containing protein</fullName>
    </submittedName>
</protein>
<accession>A0ABW5U9D4</accession>
<keyword evidence="4" id="KW-1185">Reference proteome</keyword>
<keyword evidence="1" id="KW-0812">Transmembrane</keyword>
<dbReference type="Proteomes" id="UP001597474">
    <property type="component" value="Unassembled WGS sequence"/>
</dbReference>
<evidence type="ECO:0000313" key="4">
    <source>
        <dbReference type="Proteomes" id="UP001597474"/>
    </source>
</evidence>
<name>A0ABW5U9D4_9RHOB</name>
<feature type="chain" id="PRO_5045773095" evidence="2">
    <location>
        <begin position="22"/>
        <end position="60"/>
    </location>
</feature>
<evidence type="ECO:0000256" key="2">
    <source>
        <dbReference type="SAM" id="SignalP"/>
    </source>
</evidence>
<comment type="caution">
    <text evidence="3">The sequence shown here is derived from an EMBL/GenBank/DDBJ whole genome shotgun (WGS) entry which is preliminary data.</text>
</comment>
<evidence type="ECO:0000256" key="1">
    <source>
        <dbReference type="SAM" id="Phobius"/>
    </source>
</evidence>
<organism evidence="3 4">
    <name type="scientific">Sulfitobacter aestuarii</name>
    <dbReference type="NCBI Taxonomy" id="2161676"/>
    <lineage>
        <taxon>Bacteria</taxon>
        <taxon>Pseudomonadati</taxon>
        <taxon>Pseudomonadota</taxon>
        <taxon>Alphaproteobacteria</taxon>
        <taxon>Rhodobacterales</taxon>
        <taxon>Roseobacteraceae</taxon>
        <taxon>Sulfitobacter</taxon>
    </lineage>
</organism>
<sequence>MKKLFTFSLVMGAVLSSQALANPFYVPPTDVPEIDALAGLGALATLGAGVALFWERRRRR</sequence>
<dbReference type="EMBL" id="JBHUMP010000022">
    <property type="protein sequence ID" value="MFD2741342.1"/>
    <property type="molecule type" value="Genomic_DNA"/>
</dbReference>
<evidence type="ECO:0000313" key="3">
    <source>
        <dbReference type="EMBL" id="MFD2741342.1"/>
    </source>
</evidence>
<dbReference type="InterPro" id="IPR026422">
    <property type="entry name" value="VPEID-CTERM"/>
</dbReference>
<keyword evidence="2" id="KW-0732">Signal</keyword>
<gene>
    <name evidence="3" type="ORF">ACFSUD_17340</name>
</gene>